<dbReference type="Proteomes" id="UP000587586">
    <property type="component" value="Unassembled WGS sequence"/>
</dbReference>
<proteinExistence type="predicted"/>
<dbReference type="PROSITE" id="PS50297">
    <property type="entry name" value="ANK_REP_REGION"/>
    <property type="match status" value="1"/>
</dbReference>
<dbReference type="RefSeq" id="WP_183361329.1">
    <property type="nucleotide sequence ID" value="NZ_BLXZ01000004.1"/>
</dbReference>
<reference evidence="5" key="1">
    <citation type="submission" date="2020-06" db="EMBL/GenBank/DDBJ databases">
        <title>Draft genomic sequecing of Geomonas sp. Red745.</title>
        <authorList>
            <person name="Itoh H."/>
            <person name="Xu Z.X."/>
            <person name="Ushijima N."/>
            <person name="Masuda Y."/>
            <person name="Shiratori Y."/>
            <person name="Senoo K."/>
        </authorList>
    </citation>
    <scope>NUCLEOTIDE SEQUENCE [LARGE SCALE GENOMIC DNA]</scope>
    <source>
        <strain evidence="5">Red745</strain>
    </source>
</reference>
<comment type="caution">
    <text evidence="4">The sequence shown here is derived from an EMBL/GenBank/DDBJ whole genome shotgun (WGS) entry which is preliminary data.</text>
</comment>
<name>A0A6V8N8P1_9BACT</name>
<dbReference type="PANTHER" id="PTHR24171">
    <property type="entry name" value="ANKYRIN REPEAT DOMAIN-CONTAINING PROTEIN 39-RELATED"/>
    <property type="match status" value="1"/>
</dbReference>
<feature type="repeat" description="ANK" evidence="3">
    <location>
        <begin position="28"/>
        <end position="60"/>
    </location>
</feature>
<organism evidence="4 5">
    <name type="scientific">Geomonas limicola</name>
    <dbReference type="NCBI Taxonomy" id="2740186"/>
    <lineage>
        <taxon>Bacteria</taxon>
        <taxon>Pseudomonadati</taxon>
        <taxon>Thermodesulfobacteriota</taxon>
        <taxon>Desulfuromonadia</taxon>
        <taxon>Geobacterales</taxon>
        <taxon>Geobacteraceae</taxon>
        <taxon>Geomonas</taxon>
    </lineage>
</organism>
<dbReference type="SMART" id="SM00248">
    <property type="entry name" value="ANK"/>
    <property type="match status" value="5"/>
</dbReference>
<feature type="repeat" description="ANK" evidence="3">
    <location>
        <begin position="123"/>
        <end position="155"/>
    </location>
</feature>
<keyword evidence="2 3" id="KW-0040">ANK repeat</keyword>
<dbReference type="PROSITE" id="PS50088">
    <property type="entry name" value="ANK_REPEAT"/>
    <property type="match status" value="2"/>
</dbReference>
<evidence type="ECO:0000313" key="5">
    <source>
        <dbReference type="Proteomes" id="UP000587586"/>
    </source>
</evidence>
<dbReference type="Pfam" id="PF12796">
    <property type="entry name" value="Ank_2"/>
    <property type="match status" value="1"/>
</dbReference>
<accession>A0A6V8N8P1</accession>
<evidence type="ECO:0000256" key="2">
    <source>
        <dbReference type="ARBA" id="ARBA00023043"/>
    </source>
</evidence>
<dbReference type="PANTHER" id="PTHR24171:SF9">
    <property type="entry name" value="ANKYRIN REPEAT DOMAIN-CONTAINING PROTEIN 39"/>
    <property type="match status" value="1"/>
</dbReference>
<evidence type="ECO:0000256" key="1">
    <source>
        <dbReference type="ARBA" id="ARBA00022737"/>
    </source>
</evidence>
<dbReference type="SUPFAM" id="SSF48403">
    <property type="entry name" value="Ankyrin repeat"/>
    <property type="match status" value="1"/>
</dbReference>
<evidence type="ECO:0000256" key="3">
    <source>
        <dbReference type="PROSITE-ProRule" id="PRU00023"/>
    </source>
</evidence>
<gene>
    <name evidence="4" type="ORF">GMLC_23590</name>
</gene>
<dbReference type="InterPro" id="IPR002110">
    <property type="entry name" value="Ankyrin_rpt"/>
</dbReference>
<evidence type="ECO:0000313" key="4">
    <source>
        <dbReference type="EMBL" id="GFO68780.1"/>
    </source>
</evidence>
<dbReference type="Pfam" id="PF00023">
    <property type="entry name" value="Ank"/>
    <property type="match status" value="2"/>
</dbReference>
<sequence>MKLSIRGASIIISFIVLISTVLPAHAKNLDKELMLAVHDNNLKKVESLVRQGANVNVKSGPPVDFTPLMYANSTEMVRLLLNKGADAKIKCGMDATPLLVARNVEIAEMLIARGAEVNAVTKDGQTPLLSAVQGNKTELVRFLLSKGAKADLKTSYRITPLMAATMNKNSTIIKLLKDAGARQ</sequence>
<protein>
    <submittedName>
        <fullName evidence="4">Uncharacterized protein</fullName>
    </submittedName>
</protein>
<dbReference type="InterPro" id="IPR036770">
    <property type="entry name" value="Ankyrin_rpt-contain_sf"/>
</dbReference>
<keyword evidence="1" id="KW-0677">Repeat</keyword>
<dbReference type="AlphaFoldDB" id="A0A6V8N8P1"/>
<keyword evidence="5" id="KW-1185">Reference proteome</keyword>
<dbReference type="Gene3D" id="1.25.40.20">
    <property type="entry name" value="Ankyrin repeat-containing domain"/>
    <property type="match status" value="2"/>
</dbReference>
<dbReference type="EMBL" id="BLXZ01000004">
    <property type="protein sequence ID" value="GFO68780.1"/>
    <property type="molecule type" value="Genomic_DNA"/>
</dbReference>